<dbReference type="CDD" id="cd06257">
    <property type="entry name" value="DnaJ"/>
    <property type="match status" value="1"/>
</dbReference>
<evidence type="ECO:0000259" key="2">
    <source>
        <dbReference type="PROSITE" id="PS50076"/>
    </source>
</evidence>
<dbReference type="AlphaFoldDB" id="A0A812SG02"/>
<gene>
    <name evidence="3" type="primary">DJA6</name>
    <name evidence="3" type="ORF">SNAT2548_LOCUS26896</name>
</gene>
<evidence type="ECO:0000313" key="4">
    <source>
        <dbReference type="Proteomes" id="UP000604046"/>
    </source>
</evidence>
<organism evidence="3 4">
    <name type="scientific">Symbiodinium natans</name>
    <dbReference type="NCBI Taxonomy" id="878477"/>
    <lineage>
        <taxon>Eukaryota</taxon>
        <taxon>Sar</taxon>
        <taxon>Alveolata</taxon>
        <taxon>Dinophyceae</taxon>
        <taxon>Suessiales</taxon>
        <taxon>Symbiodiniaceae</taxon>
        <taxon>Symbiodinium</taxon>
    </lineage>
</organism>
<feature type="domain" description="J" evidence="2">
    <location>
        <begin position="254"/>
        <end position="313"/>
    </location>
</feature>
<dbReference type="InterPro" id="IPR001623">
    <property type="entry name" value="DnaJ_domain"/>
</dbReference>
<dbReference type="OrthoDB" id="444300at2759"/>
<feature type="compositionally biased region" description="Basic and acidic residues" evidence="1">
    <location>
        <begin position="409"/>
        <end position="420"/>
    </location>
</feature>
<dbReference type="Pfam" id="PF00226">
    <property type="entry name" value="DnaJ"/>
    <property type="match status" value="1"/>
</dbReference>
<keyword evidence="4" id="KW-1185">Reference proteome</keyword>
<feature type="compositionally biased region" description="Basic and acidic residues" evidence="1">
    <location>
        <begin position="357"/>
        <end position="366"/>
    </location>
</feature>
<dbReference type="PROSITE" id="PS50076">
    <property type="entry name" value="DNAJ_2"/>
    <property type="match status" value="1"/>
</dbReference>
<reference evidence="3" key="1">
    <citation type="submission" date="2021-02" db="EMBL/GenBank/DDBJ databases">
        <authorList>
            <person name="Dougan E. K."/>
            <person name="Rhodes N."/>
            <person name="Thang M."/>
            <person name="Chan C."/>
        </authorList>
    </citation>
    <scope>NUCLEOTIDE SEQUENCE</scope>
</reference>
<dbReference type="SMART" id="SM00271">
    <property type="entry name" value="DnaJ"/>
    <property type="match status" value="1"/>
</dbReference>
<accession>A0A812SG02</accession>
<feature type="region of interest" description="Disordered" evidence="1">
    <location>
        <begin position="305"/>
        <end position="420"/>
    </location>
</feature>
<dbReference type="Proteomes" id="UP000604046">
    <property type="component" value="Unassembled WGS sequence"/>
</dbReference>
<name>A0A812SG02_9DINO</name>
<dbReference type="SUPFAM" id="SSF46565">
    <property type="entry name" value="Chaperone J-domain"/>
    <property type="match status" value="2"/>
</dbReference>
<dbReference type="InterPro" id="IPR036869">
    <property type="entry name" value="J_dom_sf"/>
</dbReference>
<feature type="compositionally biased region" description="Basic and acidic residues" evidence="1">
    <location>
        <begin position="305"/>
        <end position="331"/>
    </location>
</feature>
<protein>
    <submittedName>
        <fullName evidence="3">DJA6 protein</fullName>
    </submittedName>
</protein>
<dbReference type="InterPro" id="IPR050817">
    <property type="entry name" value="DjlA_DnaK_co-chaperone"/>
</dbReference>
<sequence length="420" mass="46019">MSRGTTAQATVEIRHWLLGHTSGQQCSQAGVASHLEWQIWKLNMQVILDRALTVLSNFKLASGCELEVLGGPLGALVGGYSDADWLYSEVFQKHPADAIRESFALLGFRNRSDGDWSSTSVEEISLVYRRMCLRGHPSRGGSPKDYLKLQVAMELIKAFCGDAGPLQVDRRIQAEASVPEGPAAGSESSSHFVLSDLSLARELQLSAAEASKEASQLSADHLEEMNRALDEYILRQMCFKSEIVDEIARLHEDSAYAILGVSSSATDAEIKKAYRLIAMQCHPDKGGDKEDFQELTNAYEKIMEQRRSADDRGPKEHGESEGEEPTPDHGKSQPKKRAQKKESSASPSEDEEEEEGGADKAEGDKARHAKRAAQEDATLLEKASKAAEEASRYAKTAAEFAHQAAEAAEAARRDQATREN</sequence>
<evidence type="ECO:0000256" key="1">
    <source>
        <dbReference type="SAM" id="MobiDB-lite"/>
    </source>
</evidence>
<feature type="compositionally biased region" description="Basic and acidic residues" evidence="1">
    <location>
        <begin position="382"/>
        <end position="392"/>
    </location>
</feature>
<evidence type="ECO:0000313" key="3">
    <source>
        <dbReference type="EMBL" id="CAE7478874.1"/>
    </source>
</evidence>
<dbReference type="EMBL" id="CAJNDS010002446">
    <property type="protein sequence ID" value="CAE7478874.1"/>
    <property type="molecule type" value="Genomic_DNA"/>
</dbReference>
<dbReference type="Gene3D" id="1.10.287.110">
    <property type="entry name" value="DnaJ domain"/>
    <property type="match status" value="1"/>
</dbReference>
<dbReference type="PRINTS" id="PR00625">
    <property type="entry name" value="JDOMAIN"/>
</dbReference>
<feature type="compositionally biased region" description="Low complexity" evidence="1">
    <location>
        <begin position="394"/>
        <end position="408"/>
    </location>
</feature>
<proteinExistence type="predicted"/>
<dbReference type="PANTHER" id="PTHR24074">
    <property type="entry name" value="CO-CHAPERONE PROTEIN DJLA"/>
    <property type="match status" value="1"/>
</dbReference>
<comment type="caution">
    <text evidence="3">The sequence shown here is derived from an EMBL/GenBank/DDBJ whole genome shotgun (WGS) entry which is preliminary data.</text>
</comment>